<organism evidence="2 3">
    <name type="scientific">Bacteroides eggerthii</name>
    <dbReference type="NCBI Taxonomy" id="28111"/>
    <lineage>
        <taxon>Bacteria</taxon>
        <taxon>Pseudomonadati</taxon>
        <taxon>Bacteroidota</taxon>
        <taxon>Bacteroidia</taxon>
        <taxon>Bacteroidales</taxon>
        <taxon>Bacteroidaceae</taxon>
        <taxon>Bacteroides</taxon>
    </lineage>
</organism>
<evidence type="ECO:0000313" key="3">
    <source>
        <dbReference type="Proteomes" id="UP000254424"/>
    </source>
</evidence>
<feature type="transmembrane region" description="Helical" evidence="1">
    <location>
        <begin position="12"/>
        <end position="33"/>
    </location>
</feature>
<dbReference type="AlphaFoldDB" id="A0A380YP87"/>
<keyword evidence="1" id="KW-0812">Transmembrane</keyword>
<evidence type="ECO:0000256" key="1">
    <source>
        <dbReference type="SAM" id="Phobius"/>
    </source>
</evidence>
<keyword evidence="1" id="KW-1133">Transmembrane helix</keyword>
<protein>
    <recommendedName>
        <fullName evidence="4">Transmembrane protein</fullName>
    </recommendedName>
</protein>
<evidence type="ECO:0000313" key="2">
    <source>
        <dbReference type="EMBL" id="SUV28252.1"/>
    </source>
</evidence>
<dbReference type="EMBL" id="UFSX01000001">
    <property type="protein sequence ID" value="SUV28252.1"/>
    <property type="molecule type" value="Genomic_DNA"/>
</dbReference>
<accession>A0A380YP87</accession>
<reference evidence="2 3" key="1">
    <citation type="submission" date="2018-06" db="EMBL/GenBank/DDBJ databases">
        <authorList>
            <consortium name="Pathogen Informatics"/>
            <person name="Doyle S."/>
        </authorList>
    </citation>
    <scope>NUCLEOTIDE SEQUENCE [LARGE SCALE GENOMIC DNA]</scope>
    <source>
        <strain evidence="2 3">NCTC11155</strain>
    </source>
</reference>
<proteinExistence type="predicted"/>
<name>A0A380YP87_9BACE</name>
<sequence length="63" mass="7502">MEKMNIHGLYNNLIIPIPFWSICSYLSIILGNSVVSKKLVMYLIGIKIKIRHFTLTWLYLYRK</sequence>
<evidence type="ECO:0008006" key="4">
    <source>
        <dbReference type="Google" id="ProtNLM"/>
    </source>
</evidence>
<dbReference type="Proteomes" id="UP000254424">
    <property type="component" value="Unassembled WGS sequence"/>
</dbReference>
<gene>
    <name evidence="2" type="ORF">NCTC11155_00199</name>
</gene>
<keyword evidence="1" id="KW-0472">Membrane</keyword>
<feature type="transmembrane region" description="Helical" evidence="1">
    <location>
        <begin position="39"/>
        <end position="60"/>
    </location>
</feature>